<dbReference type="Gene3D" id="2.40.70.10">
    <property type="entry name" value="Acid Proteases"/>
    <property type="match status" value="1"/>
</dbReference>
<organism evidence="2">
    <name type="scientific">Tanacetum cinerariifolium</name>
    <name type="common">Dalmatian daisy</name>
    <name type="synonym">Chrysanthemum cinerariifolium</name>
    <dbReference type="NCBI Taxonomy" id="118510"/>
    <lineage>
        <taxon>Eukaryota</taxon>
        <taxon>Viridiplantae</taxon>
        <taxon>Streptophyta</taxon>
        <taxon>Embryophyta</taxon>
        <taxon>Tracheophyta</taxon>
        <taxon>Spermatophyta</taxon>
        <taxon>Magnoliopsida</taxon>
        <taxon>eudicotyledons</taxon>
        <taxon>Gunneridae</taxon>
        <taxon>Pentapetalae</taxon>
        <taxon>asterids</taxon>
        <taxon>campanulids</taxon>
        <taxon>Asterales</taxon>
        <taxon>Asteraceae</taxon>
        <taxon>Asteroideae</taxon>
        <taxon>Anthemideae</taxon>
        <taxon>Anthemidinae</taxon>
        <taxon>Tanacetum</taxon>
    </lineage>
</organism>
<dbReference type="CDD" id="cd00303">
    <property type="entry name" value="retropepsin_like"/>
    <property type="match status" value="1"/>
</dbReference>
<dbReference type="Gene3D" id="3.30.420.10">
    <property type="entry name" value="Ribonuclease H-like superfamily/Ribonuclease H"/>
    <property type="match status" value="2"/>
</dbReference>
<keyword evidence="2" id="KW-0695">RNA-directed DNA polymerase</keyword>
<dbReference type="EMBL" id="BKCJ010177685">
    <property type="protein sequence ID" value="GEY42794.1"/>
    <property type="molecule type" value="Genomic_DNA"/>
</dbReference>
<name>A0A699HJY5_TANCI</name>
<dbReference type="GO" id="GO:0003964">
    <property type="term" value="F:RNA-directed DNA polymerase activity"/>
    <property type="evidence" value="ECO:0007669"/>
    <property type="project" value="UniProtKB-KW"/>
</dbReference>
<dbReference type="Pfam" id="PF17921">
    <property type="entry name" value="Integrase_H2C2"/>
    <property type="match status" value="1"/>
</dbReference>
<keyword evidence="2" id="KW-0808">Transferase</keyword>
<proteinExistence type="predicted"/>
<dbReference type="PANTHER" id="PTHR45835">
    <property type="entry name" value="YALI0A06105P"/>
    <property type="match status" value="1"/>
</dbReference>
<feature type="domain" description="Integrase zinc-binding" evidence="1">
    <location>
        <begin position="306"/>
        <end position="364"/>
    </location>
</feature>
<dbReference type="InterPro" id="IPR021109">
    <property type="entry name" value="Peptidase_aspartic_dom_sf"/>
</dbReference>
<dbReference type="InterPro" id="IPR012337">
    <property type="entry name" value="RNaseH-like_sf"/>
</dbReference>
<gene>
    <name evidence="2" type="ORF">Tci_414768</name>
</gene>
<dbReference type="InterPro" id="IPR041588">
    <property type="entry name" value="Integrase_H2C2"/>
</dbReference>
<protein>
    <submittedName>
        <fullName evidence="2">Reverse transcriptase</fullName>
    </submittedName>
</protein>
<dbReference type="GO" id="GO:0003676">
    <property type="term" value="F:nucleic acid binding"/>
    <property type="evidence" value="ECO:0007669"/>
    <property type="project" value="InterPro"/>
</dbReference>
<dbReference type="SUPFAM" id="SSF53098">
    <property type="entry name" value="Ribonuclease H-like"/>
    <property type="match status" value="1"/>
</dbReference>
<keyword evidence="2" id="KW-0548">Nucleotidyltransferase</keyword>
<accession>A0A699HJY5</accession>
<dbReference type="AlphaFoldDB" id="A0A699HJY5"/>
<dbReference type="Gene3D" id="1.10.340.70">
    <property type="match status" value="1"/>
</dbReference>
<dbReference type="Pfam" id="PF08284">
    <property type="entry name" value="RVP_2"/>
    <property type="match status" value="1"/>
</dbReference>
<reference evidence="2" key="1">
    <citation type="journal article" date="2019" name="Sci. Rep.">
        <title>Draft genome of Tanacetum cinerariifolium, the natural source of mosquito coil.</title>
        <authorList>
            <person name="Yamashiro T."/>
            <person name="Shiraishi A."/>
            <person name="Satake H."/>
            <person name="Nakayama K."/>
        </authorList>
    </citation>
    <scope>NUCLEOTIDE SEQUENCE</scope>
</reference>
<comment type="caution">
    <text evidence="2">The sequence shown here is derived from an EMBL/GenBank/DDBJ whole genome shotgun (WGS) entry which is preliminary data.</text>
</comment>
<sequence length="655" mass="74404">MFALKVLVDSGTDLNEKEFMLSGGNERLVQEETGELIEYTPQISLHALSGVPHIQTMRVCRHVGKYKIHILIDSSSTHNFVDTNTGKRMGCRISTTVSLQVDVANGNKIVSTLICKQFTWQLQGETFVTDSMLVPLGGYEMVLGVQWLATLSGRKIGQPVAELSSMMLCAYRVFGMSMLHVQENEHVPAITGLLTEYADVFNVPTSLPPERSYDHKIPFREGDLPVNEGELELYYNKGHLVSYYSKTLAPRHQALSTYEKELLAIIQDDTVLQTITPRLKIGETVKHYTWTHDQLRRKGKLVVSNDRELRQDLLVHFHIDSVGGHSGNTATTNRISGICYWKKLRQDVKTFVALCAVVCHRSKPDLATYPSLLQPLPMPNLIWTEISMDFIEGLTLSNRKLVILLVVDRLSKYSHFIALSHPYTVVQVANAFIKNVYKLHRLPPVIVSDRDKTEVVNRCLETYLRCMTWEKPKEWSKWLSLAEYWYNTNFHTFIQTTPYEAVYGKPPPSPIAYVQSQNHVDNVDRSPSARETMVQLLKFHLQRAQQKMKVQADKRRTDRVFKEGQWVYLKLVGQVACKLLLPSSSQIHLVFHVSQLKLYKGPLPNVTATLPACDAQGKLLQQPVKVLDRRLGKVGNSAVVYVLIQWSNSFEADAT</sequence>
<dbReference type="PANTHER" id="PTHR45835:SF104">
    <property type="entry name" value="PROTEIN NYNRIN-LIKE"/>
    <property type="match status" value="1"/>
</dbReference>
<evidence type="ECO:0000313" key="2">
    <source>
        <dbReference type="EMBL" id="GEY42794.1"/>
    </source>
</evidence>
<dbReference type="InterPro" id="IPR036397">
    <property type="entry name" value="RNaseH_sf"/>
</dbReference>
<evidence type="ECO:0000259" key="1">
    <source>
        <dbReference type="Pfam" id="PF17921"/>
    </source>
</evidence>